<protein>
    <submittedName>
        <fullName evidence="2">Uncharacterized protein</fullName>
    </submittedName>
</protein>
<organism evidence="2 3">
    <name type="scientific">Streptomyces sioyaensis</name>
    <dbReference type="NCBI Taxonomy" id="67364"/>
    <lineage>
        <taxon>Bacteria</taxon>
        <taxon>Bacillati</taxon>
        <taxon>Actinomycetota</taxon>
        <taxon>Actinomycetes</taxon>
        <taxon>Kitasatosporales</taxon>
        <taxon>Streptomycetaceae</taxon>
        <taxon>Streptomyces</taxon>
    </lineage>
</organism>
<evidence type="ECO:0000256" key="1">
    <source>
        <dbReference type="SAM" id="MobiDB-lite"/>
    </source>
</evidence>
<sequence>MSDLLRLLPWSGPDGRRCYVSADSGGGPVSRLADRLEELQLDTGAELLDHVEELLRAHRVSGDELRFCVHRLAEALRDALRVAESRGRRIPVPEDEMEDEMEGHPEPPGLC</sequence>
<name>A0A4Q1RAG3_9ACTN</name>
<accession>A0A4Q1RAG3</accession>
<dbReference type="GeneID" id="95777027"/>
<evidence type="ECO:0000313" key="2">
    <source>
        <dbReference type="EMBL" id="RXS70457.1"/>
    </source>
</evidence>
<feature type="region of interest" description="Disordered" evidence="1">
    <location>
        <begin position="87"/>
        <end position="111"/>
    </location>
</feature>
<dbReference type="AlphaFoldDB" id="A0A4Q1RAG3"/>
<dbReference type="RefSeq" id="WP_129244780.1">
    <property type="nucleotide sequence ID" value="NZ_JABZEL010000002.1"/>
</dbReference>
<proteinExistence type="predicted"/>
<reference evidence="2 3" key="1">
    <citation type="submission" date="2019-01" db="EMBL/GenBank/DDBJ databases">
        <title>Draft genome sequences of the type strain Streptomyces sioyaensis DSM 40032 and its novel strain, TM32, a thermotolerant antibiotics-producing actinobacterium.</title>
        <authorList>
            <person name="Nakaew N."/>
            <person name="Lumyong S."/>
            <person name="Sloan W.T."/>
            <person name="Sungthong R."/>
        </authorList>
    </citation>
    <scope>NUCLEOTIDE SEQUENCE [LARGE SCALE GENOMIC DNA]</scope>
    <source>
        <strain evidence="2 3">DSM 40032</strain>
    </source>
</reference>
<keyword evidence="3" id="KW-1185">Reference proteome</keyword>
<dbReference type="Proteomes" id="UP000289482">
    <property type="component" value="Unassembled WGS sequence"/>
</dbReference>
<gene>
    <name evidence="2" type="ORF">EST54_03280</name>
</gene>
<dbReference type="EMBL" id="SDIF01000005">
    <property type="protein sequence ID" value="RXS70457.1"/>
    <property type="molecule type" value="Genomic_DNA"/>
</dbReference>
<evidence type="ECO:0000313" key="3">
    <source>
        <dbReference type="Proteomes" id="UP000289482"/>
    </source>
</evidence>
<comment type="caution">
    <text evidence="2">The sequence shown here is derived from an EMBL/GenBank/DDBJ whole genome shotgun (WGS) entry which is preliminary data.</text>
</comment>